<name>A0A2R6WUD0_MARPO</name>
<evidence type="ECO:0000256" key="4">
    <source>
        <dbReference type="ARBA" id="ARBA00022614"/>
    </source>
</evidence>
<evidence type="ECO:0000256" key="7">
    <source>
        <dbReference type="ARBA" id="ARBA00026055"/>
    </source>
</evidence>
<dbReference type="SMART" id="SM00369">
    <property type="entry name" value="LRR_TYP"/>
    <property type="match status" value="3"/>
</dbReference>
<dbReference type="Gramene" id="Mp7g05910.1">
    <property type="protein sequence ID" value="Mp7g05910.1.cds"/>
    <property type="gene ID" value="Mp7g05910"/>
</dbReference>
<feature type="domain" description="CAP-Gly" evidence="9">
    <location>
        <begin position="36"/>
        <end position="79"/>
    </location>
</feature>
<dbReference type="GO" id="GO:0005737">
    <property type="term" value="C:cytoplasm"/>
    <property type="evidence" value="ECO:0007669"/>
    <property type="project" value="UniProtKB-SubCell"/>
</dbReference>
<dbReference type="InterPro" id="IPR000938">
    <property type="entry name" value="CAP-Gly_domain"/>
</dbReference>
<reference evidence="10" key="2">
    <citation type="submission" date="2017-12" db="EMBL/GenBank/DDBJ databases">
        <title>WGS assembly of Marchantia polymorpha.</title>
        <authorList>
            <person name="Bowman J.L."/>
            <person name="Kohchi T."/>
            <person name="Yamato K.T."/>
            <person name="Jenkins J."/>
            <person name="Shu S."/>
            <person name="Ishizaki K."/>
            <person name="Yamaoka S."/>
            <person name="Nishihama R."/>
            <person name="Nakamura Y."/>
            <person name="Berger F."/>
            <person name="Adam C."/>
            <person name="Aki S.S."/>
            <person name="Althoff F."/>
            <person name="Araki T."/>
            <person name="Arteaga-Vazquez M.A."/>
            <person name="Balasubrmanian S."/>
            <person name="Bauer D."/>
            <person name="Boehm C.R."/>
            <person name="Briginshaw L."/>
            <person name="Caballero-Perez J."/>
            <person name="Catarino B."/>
            <person name="Chen F."/>
            <person name="Chiyoda S."/>
            <person name="Chovatia M."/>
            <person name="Davies K.M."/>
            <person name="Delmans M."/>
            <person name="Demura T."/>
            <person name="Dierschke T."/>
            <person name="Dolan L."/>
            <person name="Dorantes-Acosta A.E."/>
            <person name="Eklund D.M."/>
            <person name="Florent S.N."/>
            <person name="Flores-Sandoval E."/>
            <person name="Fujiyama A."/>
            <person name="Fukuzawa H."/>
            <person name="Galik B."/>
            <person name="Grimanelli D."/>
            <person name="Grimwood J."/>
            <person name="Grossniklaus U."/>
            <person name="Hamada T."/>
            <person name="Haseloff J."/>
            <person name="Hetherington A.J."/>
            <person name="Higo A."/>
            <person name="Hirakawa Y."/>
            <person name="Hundley H.N."/>
            <person name="Ikeda Y."/>
            <person name="Inoue K."/>
            <person name="Inoue S."/>
            <person name="Ishida S."/>
            <person name="Jia Q."/>
            <person name="Kakita M."/>
            <person name="Kanazawa T."/>
            <person name="Kawai Y."/>
            <person name="Kawashima T."/>
            <person name="Kennedy M."/>
            <person name="Kinose K."/>
            <person name="Kinoshita T."/>
            <person name="Kohara Y."/>
            <person name="Koide E."/>
            <person name="Komatsu K."/>
            <person name="Kopischke S."/>
            <person name="Kubo M."/>
            <person name="Kyozuka J."/>
            <person name="Lagercrantz U."/>
            <person name="Lin S.S."/>
            <person name="Lindquist E."/>
            <person name="Lipzen A.M."/>
            <person name="Lu C."/>
            <person name="Luna E.D."/>
            <person name="Martienssen R.A."/>
            <person name="Minamino N."/>
            <person name="Mizutani M."/>
            <person name="Mizutani M."/>
            <person name="Mochizuki N."/>
            <person name="Monte I."/>
            <person name="Mosher R."/>
            <person name="Nagasaki H."/>
            <person name="Nakagami H."/>
            <person name="Naramoto S."/>
            <person name="Nishitani K."/>
            <person name="Ohtani M."/>
            <person name="Okamoto T."/>
            <person name="Okumura M."/>
            <person name="Phillips J."/>
            <person name="Pollak B."/>
            <person name="Reinders A."/>
            <person name="Roevekamp M."/>
            <person name="Sano R."/>
            <person name="Sawa S."/>
            <person name="Schmid M.W."/>
            <person name="Shirakawa M."/>
            <person name="Solano R."/>
            <person name="Spunde A."/>
            <person name="Suetsugu N."/>
            <person name="Sugano S."/>
            <person name="Sugiyama A."/>
            <person name="Sun R."/>
            <person name="Suzuki Y."/>
            <person name="Takenaka M."/>
            <person name="Takezawa D."/>
            <person name="Tomogane H."/>
            <person name="Tsuzuki M."/>
            <person name="Ueda T."/>
            <person name="Umeda M."/>
            <person name="Ward J.M."/>
            <person name="Watanabe Y."/>
            <person name="Yazaki K."/>
            <person name="Yokoyama R."/>
            <person name="Yoshitake Y."/>
            <person name="Yotsui I."/>
            <person name="Zachgo S."/>
            <person name="Schmutz J."/>
        </authorList>
    </citation>
    <scope>NUCLEOTIDE SEQUENCE [LARGE SCALE GENOMIC DNA]</scope>
    <source>
        <strain evidence="10">Tak-1</strain>
    </source>
</reference>
<accession>A0A2R6WUD0</accession>
<dbReference type="InterPro" id="IPR029071">
    <property type="entry name" value="Ubiquitin-like_domsf"/>
</dbReference>
<protein>
    <recommendedName>
        <fullName evidence="9">CAP-Gly domain-containing protein</fullName>
    </recommendedName>
</protein>
<evidence type="ECO:0000256" key="1">
    <source>
        <dbReference type="ARBA" id="ARBA00004496"/>
    </source>
</evidence>
<keyword evidence="6" id="KW-0143">Chaperone</keyword>
<dbReference type="Pfam" id="PF01302">
    <property type="entry name" value="CAP_GLY"/>
    <property type="match status" value="1"/>
</dbReference>
<dbReference type="Gene3D" id="3.10.20.90">
    <property type="entry name" value="Phosphatidylinositol 3-kinase Catalytic Subunit, Chain A, domain 1"/>
    <property type="match status" value="1"/>
</dbReference>
<feature type="region of interest" description="Disordered" evidence="8">
    <location>
        <begin position="1"/>
        <end position="23"/>
    </location>
</feature>
<sequence length="629" mass="69070">MSPEGSKPGFQVDQRVQSVKAEKTSSKQLGTVKYVGPVEGYDGLWVGVDWDTGLGRHNGTVNGKHYFETTTKESGSLVRPNSLSTGITLAEALIERYNASATTTSSGEDGMYVMSVRQRRMTVELVGKDQIEEKQKHLEDLKVVILAYAGVCSAGPRGQVGGLAPCIKELDLTGNLLPDWNAVGQICDELPLLRVLNLSCSRISMDAESINPALSNIQTLVLNNCHITWQQVDQLKLSLKSLEELHLCGNNIRTIEASEHGAPGVFVDGFELLRLLNLEDNNIVDWAEILKLSKLKSLEHLNLNSNGLEEVLYPVLDPSFEEDKEAKKSIPFQNLRCLLLGKNKIARLDSVDALNHFPSLKDVRLSENPLVDGAGVNASRFLLVARIGNITSLNGSEVKARERKDAEIRYVRYVLNSVLGQIDDSVLKKHPRFLELKAKHDIPMESAQSGAALASHKMSASFLSVTIMCVSLSVGEKAPVTRKLPSSTTVGKLKQICEGLFKVKAANQCLYVKDEDTPLPVALDNDLESIHDLGLGQDSVILVDEAKELKYVGECERQICGQDDRLQKTVGSGRESLELGQILDDIKRHLEGDIGVSTFKTMQEDTEVCMDMSNIFDGKGLIHRLLDCG</sequence>
<dbReference type="InterPro" id="IPR001611">
    <property type="entry name" value="Leu-rich_rpt"/>
</dbReference>
<dbReference type="Proteomes" id="UP000244005">
    <property type="component" value="Unassembled WGS sequence"/>
</dbReference>
<comment type="subunit">
    <text evidence="7">Supercomplex made of cofactors A to E. Cofactors A and D function by capturing and stabilizing tubulin in a quasi-native conformation. Cofactor E binds to the cofactor D-tubulin complex; interaction with cofactor C then causes the release of tubulin polypeptides that are committed to the native state.</text>
</comment>
<evidence type="ECO:0000313" key="10">
    <source>
        <dbReference type="EMBL" id="PTQ37461.1"/>
    </source>
</evidence>
<proteinExistence type="inferred from homology"/>
<dbReference type="AlphaFoldDB" id="A0A2R6WUD0"/>
<evidence type="ECO:0000259" key="9">
    <source>
        <dbReference type="PROSITE" id="PS50245"/>
    </source>
</evidence>
<dbReference type="PROSITE" id="PS50245">
    <property type="entry name" value="CAP_GLY_2"/>
    <property type="match status" value="1"/>
</dbReference>
<dbReference type="Gene3D" id="3.80.10.10">
    <property type="entry name" value="Ribonuclease Inhibitor"/>
    <property type="match status" value="3"/>
</dbReference>
<dbReference type="EMBL" id="KZ772729">
    <property type="protein sequence ID" value="PTQ37459.1"/>
    <property type="molecule type" value="Genomic_DNA"/>
</dbReference>
<keyword evidence="3" id="KW-0963">Cytoplasm</keyword>
<dbReference type="SMART" id="SM01052">
    <property type="entry name" value="CAP_GLY"/>
    <property type="match status" value="1"/>
</dbReference>
<evidence type="ECO:0000313" key="11">
    <source>
        <dbReference type="Proteomes" id="UP000244005"/>
    </source>
</evidence>
<reference evidence="11" key="1">
    <citation type="journal article" date="2017" name="Cell">
        <title>Insights into land plant evolution garnered from the Marchantia polymorpha genome.</title>
        <authorList>
            <person name="Bowman J.L."/>
            <person name="Kohchi T."/>
            <person name="Yamato K.T."/>
            <person name="Jenkins J."/>
            <person name="Shu S."/>
            <person name="Ishizaki K."/>
            <person name="Yamaoka S."/>
            <person name="Nishihama R."/>
            <person name="Nakamura Y."/>
            <person name="Berger F."/>
            <person name="Adam C."/>
            <person name="Aki S.S."/>
            <person name="Althoff F."/>
            <person name="Araki T."/>
            <person name="Arteaga-Vazquez M.A."/>
            <person name="Balasubrmanian S."/>
            <person name="Barry K."/>
            <person name="Bauer D."/>
            <person name="Boehm C.R."/>
            <person name="Briginshaw L."/>
            <person name="Caballero-Perez J."/>
            <person name="Catarino B."/>
            <person name="Chen F."/>
            <person name="Chiyoda S."/>
            <person name="Chovatia M."/>
            <person name="Davies K.M."/>
            <person name="Delmans M."/>
            <person name="Demura T."/>
            <person name="Dierschke T."/>
            <person name="Dolan L."/>
            <person name="Dorantes-Acosta A.E."/>
            <person name="Eklund D.M."/>
            <person name="Florent S.N."/>
            <person name="Flores-Sandoval E."/>
            <person name="Fujiyama A."/>
            <person name="Fukuzawa H."/>
            <person name="Galik B."/>
            <person name="Grimanelli D."/>
            <person name="Grimwood J."/>
            <person name="Grossniklaus U."/>
            <person name="Hamada T."/>
            <person name="Haseloff J."/>
            <person name="Hetherington A.J."/>
            <person name="Higo A."/>
            <person name="Hirakawa Y."/>
            <person name="Hundley H.N."/>
            <person name="Ikeda Y."/>
            <person name="Inoue K."/>
            <person name="Inoue S.I."/>
            <person name="Ishida S."/>
            <person name="Jia Q."/>
            <person name="Kakita M."/>
            <person name="Kanazawa T."/>
            <person name="Kawai Y."/>
            <person name="Kawashima T."/>
            <person name="Kennedy M."/>
            <person name="Kinose K."/>
            <person name="Kinoshita T."/>
            <person name="Kohara Y."/>
            <person name="Koide E."/>
            <person name="Komatsu K."/>
            <person name="Kopischke S."/>
            <person name="Kubo M."/>
            <person name="Kyozuka J."/>
            <person name="Lagercrantz U."/>
            <person name="Lin S.S."/>
            <person name="Lindquist E."/>
            <person name="Lipzen A.M."/>
            <person name="Lu C.W."/>
            <person name="De Luna E."/>
            <person name="Martienssen R.A."/>
            <person name="Minamino N."/>
            <person name="Mizutani M."/>
            <person name="Mizutani M."/>
            <person name="Mochizuki N."/>
            <person name="Monte I."/>
            <person name="Mosher R."/>
            <person name="Nagasaki H."/>
            <person name="Nakagami H."/>
            <person name="Naramoto S."/>
            <person name="Nishitani K."/>
            <person name="Ohtani M."/>
            <person name="Okamoto T."/>
            <person name="Okumura M."/>
            <person name="Phillips J."/>
            <person name="Pollak B."/>
            <person name="Reinders A."/>
            <person name="Rovekamp M."/>
            <person name="Sano R."/>
            <person name="Sawa S."/>
            <person name="Schmid M.W."/>
            <person name="Shirakawa M."/>
            <person name="Solano R."/>
            <person name="Spunde A."/>
            <person name="Suetsugu N."/>
            <person name="Sugano S."/>
            <person name="Sugiyama A."/>
            <person name="Sun R."/>
            <person name="Suzuki Y."/>
            <person name="Takenaka M."/>
            <person name="Takezawa D."/>
            <person name="Tomogane H."/>
            <person name="Tsuzuki M."/>
            <person name="Ueda T."/>
            <person name="Umeda M."/>
            <person name="Ward J.M."/>
            <person name="Watanabe Y."/>
            <person name="Yazaki K."/>
            <person name="Yokoyama R."/>
            <person name="Yoshitake Y."/>
            <person name="Yotsui I."/>
            <person name="Zachgo S."/>
            <person name="Schmutz J."/>
        </authorList>
    </citation>
    <scope>NUCLEOTIDE SEQUENCE [LARGE SCALE GENOMIC DNA]</scope>
    <source>
        <strain evidence="11">Tak-1</strain>
    </source>
</reference>
<dbReference type="InterPro" id="IPR036859">
    <property type="entry name" value="CAP-Gly_dom_sf"/>
</dbReference>
<dbReference type="SUPFAM" id="SSF52058">
    <property type="entry name" value="L domain-like"/>
    <property type="match status" value="1"/>
</dbReference>
<dbReference type="PANTHER" id="PTHR18849:SF0">
    <property type="entry name" value="CILIA- AND FLAGELLA-ASSOCIATED PROTEIN 410-RELATED"/>
    <property type="match status" value="1"/>
</dbReference>
<evidence type="ECO:0000256" key="6">
    <source>
        <dbReference type="ARBA" id="ARBA00023186"/>
    </source>
</evidence>
<keyword evidence="11" id="KW-1185">Reference proteome</keyword>
<comment type="subcellular location">
    <subcellularLocation>
        <location evidence="1">Cytoplasm</location>
    </subcellularLocation>
</comment>
<evidence type="ECO:0000256" key="5">
    <source>
        <dbReference type="ARBA" id="ARBA00022737"/>
    </source>
</evidence>
<gene>
    <name evidence="10" type="ORF">MARPO_0057s0080</name>
</gene>
<dbReference type="PANTHER" id="PTHR18849">
    <property type="entry name" value="LEUCINE RICH REPEAT PROTEIN"/>
    <property type="match status" value="1"/>
</dbReference>
<organism evidence="10 11">
    <name type="scientific">Marchantia polymorpha</name>
    <name type="common">Common liverwort</name>
    <name type="synonym">Marchantia aquatica</name>
    <dbReference type="NCBI Taxonomy" id="3197"/>
    <lineage>
        <taxon>Eukaryota</taxon>
        <taxon>Viridiplantae</taxon>
        <taxon>Streptophyta</taxon>
        <taxon>Embryophyta</taxon>
        <taxon>Marchantiophyta</taxon>
        <taxon>Marchantiopsida</taxon>
        <taxon>Marchantiidae</taxon>
        <taxon>Marchantiales</taxon>
        <taxon>Marchantiaceae</taxon>
        <taxon>Marchantia</taxon>
    </lineage>
</organism>
<dbReference type="SUPFAM" id="SSF54236">
    <property type="entry name" value="Ubiquitin-like"/>
    <property type="match status" value="1"/>
</dbReference>
<evidence type="ECO:0000256" key="3">
    <source>
        <dbReference type="ARBA" id="ARBA00022490"/>
    </source>
</evidence>
<dbReference type="CDD" id="cd17044">
    <property type="entry name" value="Ubl_TBCE"/>
    <property type="match status" value="1"/>
</dbReference>
<dbReference type="PROSITE" id="PS51450">
    <property type="entry name" value="LRR"/>
    <property type="match status" value="3"/>
</dbReference>
<dbReference type="InterPro" id="IPR003591">
    <property type="entry name" value="Leu-rich_rpt_typical-subtyp"/>
</dbReference>
<dbReference type="SUPFAM" id="SSF74924">
    <property type="entry name" value="Cap-Gly domain"/>
    <property type="match status" value="1"/>
</dbReference>
<dbReference type="FunFam" id="3.80.10.10:FF:000846">
    <property type="entry name" value="Predicted protein"/>
    <property type="match status" value="1"/>
</dbReference>
<dbReference type="EMBL" id="KZ772729">
    <property type="protein sequence ID" value="PTQ37461.1"/>
    <property type="molecule type" value="Genomic_DNA"/>
</dbReference>
<evidence type="ECO:0000256" key="2">
    <source>
        <dbReference type="ARBA" id="ARBA00006286"/>
    </source>
</evidence>
<keyword evidence="4" id="KW-0433">Leucine-rich repeat</keyword>
<keyword evidence="5" id="KW-0677">Repeat</keyword>
<evidence type="ECO:0000256" key="8">
    <source>
        <dbReference type="SAM" id="MobiDB-lite"/>
    </source>
</evidence>
<dbReference type="InterPro" id="IPR044079">
    <property type="entry name" value="Ubl_TBCE"/>
</dbReference>
<dbReference type="Gramene" id="Mp7g05910.3">
    <property type="protein sequence ID" value="Mp7g05910.3.cds"/>
    <property type="gene ID" value="Mp7g05910"/>
</dbReference>
<dbReference type="FunFam" id="2.30.30.190:FF:000016">
    <property type="entry name" value="Tubulin-folding cofactor E"/>
    <property type="match status" value="1"/>
</dbReference>
<dbReference type="Gene3D" id="2.30.30.190">
    <property type="entry name" value="CAP Gly-rich-like domain"/>
    <property type="match status" value="1"/>
</dbReference>
<dbReference type="InterPro" id="IPR032675">
    <property type="entry name" value="LRR_dom_sf"/>
</dbReference>
<dbReference type="OrthoDB" id="5273213at2759"/>
<comment type="similarity">
    <text evidence="2">Belongs to the TBCE family.</text>
</comment>